<dbReference type="PRINTS" id="PR01179">
    <property type="entry name" value="ODADCRBXLASE"/>
</dbReference>
<keyword evidence="2 5" id="KW-0210">Decarboxylase</keyword>
<comment type="catalytic activity">
    <reaction evidence="5 8">
        <text>meso-2,6-diaminopimelate + H(+) = L-lysine + CO2</text>
        <dbReference type="Rhea" id="RHEA:15101"/>
        <dbReference type="ChEBI" id="CHEBI:15378"/>
        <dbReference type="ChEBI" id="CHEBI:16526"/>
        <dbReference type="ChEBI" id="CHEBI:32551"/>
        <dbReference type="ChEBI" id="CHEBI:57791"/>
        <dbReference type="EC" id="4.1.1.20"/>
    </reaction>
</comment>
<dbReference type="NCBIfam" id="TIGR01048">
    <property type="entry name" value="lysA"/>
    <property type="match status" value="1"/>
</dbReference>
<dbReference type="EMBL" id="PKGY01000001">
    <property type="protein sequence ID" value="PKZ23358.1"/>
    <property type="molecule type" value="Genomic_DNA"/>
</dbReference>
<dbReference type="Gene3D" id="2.40.37.10">
    <property type="entry name" value="Lyase, Ornithine Decarboxylase, Chain A, domain 1"/>
    <property type="match status" value="1"/>
</dbReference>
<dbReference type="EMBL" id="CP014160">
    <property type="protein sequence ID" value="AMB94644.1"/>
    <property type="molecule type" value="Genomic_DNA"/>
</dbReference>
<feature type="domain" description="Orn/DAP/Arg decarboxylase 2 N-terminal" evidence="9">
    <location>
        <begin position="40"/>
        <end position="295"/>
    </location>
</feature>
<evidence type="ECO:0000256" key="6">
    <source>
        <dbReference type="NCBIfam" id="TIGR01048"/>
    </source>
</evidence>
<dbReference type="SUPFAM" id="SSF51419">
    <property type="entry name" value="PLP-binding barrel"/>
    <property type="match status" value="1"/>
</dbReference>
<dbReference type="PANTHER" id="PTHR43727">
    <property type="entry name" value="DIAMINOPIMELATE DECARBOXYLASE"/>
    <property type="match status" value="1"/>
</dbReference>
<dbReference type="UniPathway" id="UPA00034">
    <property type="reaction ID" value="UER00027"/>
</dbReference>
<dbReference type="InterPro" id="IPR029066">
    <property type="entry name" value="PLP-binding_barrel"/>
</dbReference>
<dbReference type="PRINTS" id="PR01181">
    <property type="entry name" value="DAPDCRBXLASE"/>
</dbReference>
<feature type="binding site" evidence="5">
    <location>
        <position position="362"/>
    </location>
    <ligand>
        <name>substrate</name>
    </ligand>
</feature>
<keyword evidence="4 5" id="KW-0456">Lyase</keyword>
<comment type="pathway">
    <text evidence="5 8">Amino-acid biosynthesis; L-lysine biosynthesis via DAP pathway; L-lysine from DL-2,6-diaminopimelate: step 1/1.</text>
</comment>
<keyword evidence="5" id="KW-0028">Amino-acid biosynthesis</keyword>
<feature type="binding site" evidence="5">
    <location>
        <position position="334"/>
    </location>
    <ligand>
        <name>substrate</name>
    </ligand>
</feature>
<dbReference type="PROSITE" id="PS00878">
    <property type="entry name" value="ODR_DC_2_1"/>
    <property type="match status" value="1"/>
</dbReference>
<accession>A0A109RDH8</accession>
<reference evidence="10 12" key="1">
    <citation type="journal article" date="2016" name="Genome Announc.">
        <title>Complete Genome Sequences of Aerococcus christensenii CCUG 28831T, Aerococcus sanguinicola CCUG 43001T, Aerococcus urinae CCUG 36881T, Aerococcus urinaeequi CCUG 28094T, Aerococcus urinaehominis CCUG 42038 BT, and Aerococcus viridans CCUG 4311T.</title>
        <authorList>
            <person name="Carkaci D."/>
            <person name="Dargis R."/>
            <person name="Nielsen X.C."/>
            <person name="Skovgaard O."/>
            <person name="Fuursted K."/>
            <person name="Christensen J.J."/>
        </authorList>
    </citation>
    <scope>NUCLEOTIDE SEQUENCE [LARGE SCALE GENOMIC DNA]</scope>
    <source>
        <strain evidence="10 12">CCUG43001</strain>
    </source>
</reference>
<comment type="similarity">
    <text evidence="5">Belongs to the Orn/Lys/Arg decarboxylase class-II family. LysA subfamily.</text>
</comment>
<dbReference type="GeneID" id="92903948"/>
<evidence type="ECO:0000256" key="8">
    <source>
        <dbReference type="RuleBase" id="RU003738"/>
    </source>
</evidence>
<dbReference type="PANTHER" id="PTHR43727:SF2">
    <property type="entry name" value="GROUP IV DECARBOXYLASE"/>
    <property type="match status" value="1"/>
</dbReference>
<dbReference type="PROSITE" id="PS00879">
    <property type="entry name" value="ODR_DC_2_2"/>
    <property type="match status" value="1"/>
</dbReference>
<dbReference type="CDD" id="cd06828">
    <property type="entry name" value="PLPDE_III_DapDC"/>
    <property type="match status" value="1"/>
</dbReference>
<reference evidence="12" key="2">
    <citation type="submission" date="2016-01" db="EMBL/GenBank/DDBJ databases">
        <title>Six Aerococcus type strain genome sequencing and assembly using PacBio and Illumina Hiseq.</title>
        <authorList>
            <person name="Carkaci D."/>
            <person name="Dargis R."/>
            <person name="Nielsen X.C."/>
            <person name="Skovgaard O."/>
            <person name="Fuursted K."/>
            <person name="Christensen J.J."/>
        </authorList>
    </citation>
    <scope>NUCLEOTIDE SEQUENCE [LARGE SCALE GENOMIC DNA]</scope>
    <source>
        <strain evidence="12">CCUG43001</strain>
    </source>
</reference>
<dbReference type="InterPro" id="IPR022653">
    <property type="entry name" value="De-COase2_pyr-phos_BS"/>
</dbReference>
<feature type="active site" description="Proton donor" evidence="7">
    <location>
        <position position="361"/>
    </location>
</feature>
<dbReference type="InterPro" id="IPR009006">
    <property type="entry name" value="Ala_racemase/Decarboxylase_C"/>
</dbReference>
<dbReference type="RefSeq" id="WP_067975804.1">
    <property type="nucleotide sequence ID" value="NZ_CAJHKN010000001.1"/>
</dbReference>
<dbReference type="SUPFAM" id="SSF50621">
    <property type="entry name" value="Alanine racemase C-terminal domain-like"/>
    <property type="match status" value="1"/>
</dbReference>
<dbReference type="InterPro" id="IPR022644">
    <property type="entry name" value="De-COase2_N"/>
</dbReference>
<dbReference type="Pfam" id="PF02784">
    <property type="entry name" value="Orn_Arg_deC_N"/>
    <property type="match status" value="1"/>
</dbReference>
<feature type="modified residue" description="N6-(pyridoxal phosphate)lysine" evidence="5 7">
    <location>
        <position position="65"/>
    </location>
</feature>
<evidence type="ECO:0000313" key="10">
    <source>
        <dbReference type="EMBL" id="AMB94644.1"/>
    </source>
</evidence>
<comment type="cofactor">
    <cofactor evidence="1 5 7 8">
        <name>pyridoxal 5'-phosphate</name>
        <dbReference type="ChEBI" id="CHEBI:597326"/>
    </cofactor>
</comment>
<feature type="binding site" evidence="5">
    <location>
        <position position="330"/>
    </location>
    <ligand>
        <name>substrate</name>
    </ligand>
</feature>
<dbReference type="EC" id="4.1.1.20" evidence="5 6"/>
<feature type="binding site" evidence="5">
    <location>
        <position position="247"/>
    </location>
    <ligand>
        <name>pyridoxal 5'-phosphate</name>
        <dbReference type="ChEBI" id="CHEBI:597326"/>
    </ligand>
</feature>
<dbReference type="AlphaFoldDB" id="A0A109RDH8"/>
<evidence type="ECO:0000313" key="11">
    <source>
        <dbReference type="EMBL" id="PKZ23358.1"/>
    </source>
</evidence>
<dbReference type="Proteomes" id="UP000234239">
    <property type="component" value="Unassembled WGS sequence"/>
</dbReference>
<name>A0A109RDH8_9LACT</name>
<evidence type="ECO:0000313" key="12">
    <source>
        <dbReference type="Proteomes" id="UP000069912"/>
    </source>
</evidence>
<sequence>MDLTGTMEEKNNELFIGGIGVKTLKEKYGTPLQIIDQKALKEKISCFKDNFQVDGLDCRVVYASKAFLNKYMVQLVKSLGLHIDAVSGGELYTILASGMPAERIYFHGNNKLASEIREALEAGVGTYVVDSIADYQHLSEVAAEAGQRIRLLLRVNPGIAAETHQYIQTTTEDSKFGMSMTDSRIEGLIQDMLADPQVDLAGFHCHIGSQVLKGNFFFEEAESVISFAKKMSENYGMKVQELNLGGGFGVYYAEGDQPFDYASFLSDYAKYIKTEAAKQGLSELQAISIEPGRSLINASGSTLYTVGQVKVTKAGLPFIFVDGGMSDNIRPALYQAEYEAVLANRLKDPVQATYRVGGKLCESGDVLLKAAALPEAEAGDLLLMPNTGAYTYSMSSNYNRMGRPAVVFVEDGKDRLAVKRETYADMMRNDLSYEMDE</sequence>
<dbReference type="InterPro" id="IPR002986">
    <property type="entry name" value="DAP_deCOOHase_LysA"/>
</dbReference>
<dbReference type="KEGG" id="asan:AWM72_07695"/>
<comment type="subunit">
    <text evidence="5">Homodimer.</text>
</comment>
<proteinExistence type="inferred from homology"/>
<keyword evidence="12" id="KW-1185">Reference proteome</keyword>
<dbReference type="Proteomes" id="UP000069912">
    <property type="component" value="Chromosome"/>
</dbReference>
<reference evidence="11 13" key="3">
    <citation type="submission" date="2017-12" db="EMBL/GenBank/DDBJ databases">
        <title>Phylogenetic diversity of female urinary microbiome.</title>
        <authorList>
            <person name="Thomas-White K."/>
            <person name="Wolfe A.J."/>
        </authorList>
    </citation>
    <scope>NUCLEOTIDE SEQUENCE [LARGE SCALE GENOMIC DNA]</scope>
    <source>
        <strain evidence="11 13">UMB0139</strain>
    </source>
</reference>
<dbReference type="InterPro" id="IPR022657">
    <property type="entry name" value="De-COase2_CS"/>
</dbReference>
<evidence type="ECO:0000313" key="13">
    <source>
        <dbReference type="Proteomes" id="UP000234239"/>
    </source>
</evidence>
<evidence type="ECO:0000256" key="3">
    <source>
        <dbReference type="ARBA" id="ARBA00022898"/>
    </source>
</evidence>
<feature type="binding site" evidence="5">
    <location>
        <position position="293"/>
    </location>
    <ligand>
        <name>substrate</name>
    </ligand>
</feature>
<dbReference type="Gene3D" id="3.20.20.10">
    <property type="entry name" value="Alanine racemase"/>
    <property type="match status" value="1"/>
</dbReference>
<evidence type="ECO:0000256" key="5">
    <source>
        <dbReference type="HAMAP-Rule" id="MF_02120"/>
    </source>
</evidence>
<evidence type="ECO:0000256" key="4">
    <source>
        <dbReference type="ARBA" id="ARBA00023239"/>
    </source>
</evidence>
<evidence type="ECO:0000259" key="9">
    <source>
        <dbReference type="Pfam" id="PF02784"/>
    </source>
</evidence>
<dbReference type="InterPro" id="IPR000183">
    <property type="entry name" value="Orn/DAP/Arg_de-COase"/>
</dbReference>
<comment type="function">
    <text evidence="5">Specifically catalyzes the decarboxylation of meso-diaminopimelate (meso-DAP) to L-lysine.</text>
</comment>
<evidence type="ECO:0000256" key="2">
    <source>
        <dbReference type="ARBA" id="ARBA00022793"/>
    </source>
</evidence>
<dbReference type="FunFam" id="3.20.20.10:FF:000003">
    <property type="entry name" value="Diaminopimelate decarboxylase"/>
    <property type="match status" value="1"/>
</dbReference>
<evidence type="ECO:0000256" key="1">
    <source>
        <dbReference type="ARBA" id="ARBA00001933"/>
    </source>
</evidence>
<keyword evidence="5 8" id="KW-0457">Lysine biosynthesis</keyword>
<feature type="binding site" evidence="5">
    <location>
        <position position="390"/>
    </location>
    <ligand>
        <name>pyridoxal 5'-phosphate</name>
        <dbReference type="ChEBI" id="CHEBI:597326"/>
    </ligand>
</feature>
<dbReference type="GO" id="GO:0030170">
    <property type="term" value="F:pyridoxal phosphate binding"/>
    <property type="evidence" value="ECO:0007669"/>
    <property type="project" value="UniProtKB-UniRule"/>
</dbReference>
<feature type="binding site" evidence="5">
    <location>
        <begin position="290"/>
        <end position="293"/>
    </location>
    <ligand>
        <name>pyridoxal 5'-phosphate</name>
        <dbReference type="ChEBI" id="CHEBI:597326"/>
    </ligand>
</feature>
<dbReference type="GO" id="GO:0008836">
    <property type="term" value="F:diaminopimelate decarboxylase activity"/>
    <property type="evidence" value="ECO:0007669"/>
    <property type="project" value="UniProtKB-UniRule"/>
</dbReference>
<keyword evidence="3 5" id="KW-0663">Pyridoxal phosphate</keyword>
<dbReference type="HAMAP" id="MF_02120">
    <property type="entry name" value="LysA"/>
    <property type="match status" value="1"/>
</dbReference>
<protein>
    <recommendedName>
        <fullName evidence="5 6">Diaminopimelate decarboxylase</fullName>
        <shortName evidence="5">DAP decarboxylase</shortName>
        <shortName evidence="5">DAPDC</shortName>
        <ecNumber evidence="5 6">4.1.1.20</ecNumber>
    </recommendedName>
</protein>
<feature type="binding site" evidence="5">
    <location>
        <position position="390"/>
    </location>
    <ligand>
        <name>substrate</name>
    </ligand>
</feature>
<evidence type="ECO:0000256" key="7">
    <source>
        <dbReference type="PIRSR" id="PIRSR600183-50"/>
    </source>
</evidence>
<dbReference type="GO" id="GO:0009089">
    <property type="term" value="P:lysine biosynthetic process via diaminopimelate"/>
    <property type="evidence" value="ECO:0007669"/>
    <property type="project" value="UniProtKB-UniRule"/>
</dbReference>
<gene>
    <name evidence="5 11" type="primary">lysA</name>
    <name evidence="10" type="ORF">AWM72_07695</name>
    <name evidence="11" type="ORF">CYJ28_02055</name>
</gene>
<dbReference type="OrthoDB" id="9802241at2"/>
<organism evidence="10 12">
    <name type="scientific">Aerococcus sanguinicola</name>
    <dbReference type="NCBI Taxonomy" id="119206"/>
    <lineage>
        <taxon>Bacteria</taxon>
        <taxon>Bacillati</taxon>
        <taxon>Bacillota</taxon>
        <taxon>Bacilli</taxon>
        <taxon>Lactobacillales</taxon>
        <taxon>Aerococcaceae</taxon>
        <taxon>Aerococcus</taxon>
    </lineage>
</organism>